<dbReference type="EMBL" id="CM042880">
    <property type="protein sequence ID" value="KAI4389373.1"/>
    <property type="molecule type" value="Genomic_DNA"/>
</dbReference>
<protein>
    <submittedName>
        <fullName evidence="1">Uncharacterized protein</fullName>
    </submittedName>
</protein>
<evidence type="ECO:0000313" key="1">
    <source>
        <dbReference type="EMBL" id="KAI4389373.1"/>
    </source>
</evidence>
<name>A0ACB9SIP6_9MYRT</name>
<sequence>MLLAEIEFLQKREVELENERVFLRTKIAELERIQPSNMIVSTGLNTIQAMASHDFFPLNMIEDGTSCSQPDKKLLHLG</sequence>
<gene>
    <name evidence="1" type="ORF">MLD38_001605</name>
</gene>
<reference evidence="2" key="1">
    <citation type="journal article" date="2023" name="Front. Plant Sci.">
        <title>Chromosomal-level genome assembly of Melastoma candidum provides insights into trichome evolution.</title>
        <authorList>
            <person name="Zhong Y."/>
            <person name="Wu W."/>
            <person name="Sun C."/>
            <person name="Zou P."/>
            <person name="Liu Y."/>
            <person name="Dai S."/>
            <person name="Zhou R."/>
        </authorList>
    </citation>
    <scope>NUCLEOTIDE SEQUENCE [LARGE SCALE GENOMIC DNA]</scope>
</reference>
<dbReference type="Proteomes" id="UP001057402">
    <property type="component" value="Chromosome 1"/>
</dbReference>
<keyword evidence="2" id="KW-1185">Reference proteome</keyword>
<accession>A0ACB9SIP6</accession>
<evidence type="ECO:0000313" key="2">
    <source>
        <dbReference type="Proteomes" id="UP001057402"/>
    </source>
</evidence>
<comment type="caution">
    <text evidence="1">The sequence shown here is derived from an EMBL/GenBank/DDBJ whole genome shotgun (WGS) entry which is preliminary data.</text>
</comment>
<proteinExistence type="predicted"/>
<organism evidence="1 2">
    <name type="scientific">Melastoma candidum</name>
    <dbReference type="NCBI Taxonomy" id="119954"/>
    <lineage>
        <taxon>Eukaryota</taxon>
        <taxon>Viridiplantae</taxon>
        <taxon>Streptophyta</taxon>
        <taxon>Embryophyta</taxon>
        <taxon>Tracheophyta</taxon>
        <taxon>Spermatophyta</taxon>
        <taxon>Magnoliopsida</taxon>
        <taxon>eudicotyledons</taxon>
        <taxon>Gunneridae</taxon>
        <taxon>Pentapetalae</taxon>
        <taxon>rosids</taxon>
        <taxon>malvids</taxon>
        <taxon>Myrtales</taxon>
        <taxon>Melastomataceae</taxon>
        <taxon>Melastomatoideae</taxon>
        <taxon>Melastomateae</taxon>
        <taxon>Melastoma</taxon>
    </lineage>
</organism>